<gene>
    <name evidence="10" type="ORF">GCM10023092_24800</name>
</gene>
<keyword evidence="6" id="KW-0408">Iron</keyword>
<dbReference type="InterPro" id="IPR007197">
    <property type="entry name" value="rSAM"/>
</dbReference>
<dbReference type="InterPro" id="IPR006638">
    <property type="entry name" value="Elp3/MiaA/NifB-like_rSAM"/>
</dbReference>
<keyword evidence="7" id="KW-0411">Iron-sulfur</keyword>
<dbReference type="InterPro" id="IPR051198">
    <property type="entry name" value="BchE-like"/>
</dbReference>
<evidence type="ECO:0000313" key="10">
    <source>
        <dbReference type="EMBL" id="GAA4457696.1"/>
    </source>
</evidence>
<dbReference type="CDD" id="cd02068">
    <property type="entry name" value="radical_SAM_B12_BD"/>
    <property type="match status" value="1"/>
</dbReference>
<dbReference type="PANTHER" id="PTHR43409:SF7">
    <property type="entry name" value="BLL1977 PROTEIN"/>
    <property type="match status" value="1"/>
</dbReference>
<dbReference type="PROSITE" id="PS51332">
    <property type="entry name" value="B12_BINDING"/>
    <property type="match status" value="1"/>
</dbReference>
<dbReference type="SMART" id="SM00729">
    <property type="entry name" value="Elp3"/>
    <property type="match status" value="1"/>
</dbReference>
<dbReference type="InterPro" id="IPR058240">
    <property type="entry name" value="rSAM_sf"/>
</dbReference>
<feature type="domain" description="B12-binding" evidence="8">
    <location>
        <begin position="2"/>
        <end position="152"/>
    </location>
</feature>
<evidence type="ECO:0000259" key="8">
    <source>
        <dbReference type="PROSITE" id="PS51332"/>
    </source>
</evidence>
<evidence type="ECO:0000313" key="11">
    <source>
        <dbReference type="Proteomes" id="UP001501410"/>
    </source>
</evidence>
<dbReference type="EMBL" id="BAABEZ010000024">
    <property type="protein sequence ID" value="GAA4457696.1"/>
    <property type="molecule type" value="Genomic_DNA"/>
</dbReference>
<feature type="domain" description="Radical SAM core" evidence="9">
    <location>
        <begin position="200"/>
        <end position="423"/>
    </location>
</feature>
<dbReference type="PANTHER" id="PTHR43409">
    <property type="entry name" value="ANAEROBIC MAGNESIUM-PROTOPORPHYRIN IX MONOMETHYL ESTER CYCLASE-RELATED"/>
    <property type="match status" value="1"/>
</dbReference>
<accession>A0ABP8MXD6</accession>
<protein>
    <submittedName>
        <fullName evidence="10">Radical SAM protein</fullName>
    </submittedName>
</protein>
<evidence type="ECO:0000256" key="7">
    <source>
        <dbReference type="ARBA" id="ARBA00023014"/>
    </source>
</evidence>
<dbReference type="SFLD" id="SFLDS00029">
    <property type="entry name" value="Radical_SAM"/>
    <property type="match status" value="1"/>
</dbReference>
<keyword evidence="11" id="KW-1185">Reference proteome</keyword>
<dbReference type="SFLD" id="SFLDG01082">
    <property type="entry name" value="B12-binding_domain_containing"/>
    <property type="match status" value="1"/>
</dbReference>
<evidence type="ECO:0000256" key="2">
    <source>
        <dbReference type="ARBA" id="ARBA00022603"/>
    </source>
</evidence>
<proteinExistence type="predicted"/>
<dbReference type="InterPro" id="IPR034466">
    <property type="entry name" value="Methyltransferase_Class_B"/>
</dbReference>
<dbReference type="InterPro" id="IPR023404">
    <property type="entry name" value="rSAM_horseshoe"/>
</dbReference>
<keyword evidence="2" id="KW-0489">Methyltransferase</keyword>
<dbReference type="Pfam" id="PF04055">
    <property type="entry name" value="Radical_SAM"/>
    <property type="match status" value="1"/>
</dbReference>
<evidence type="ECO:0000256" key="5">
    <source>
        <dbReference type="ARBA" id="ARBA00022723"/>
    </source>
</evidence>
<organism evidence="10 11">
    <name type="scientific">Rurimicrobium arvi</name>
    <dbReference type="NCBI Taxonomy" id="2049916"/>
    <lineage>
        <taxon>Bacteria</taxon>
        <taxon>Pseudomonadati</taxon>
        <taxon>Bacteroidota</taxon>
        <taxon>Chitinophagia</taxon>
        <taxon>Chitinophagales</taxon>
        <taxon>Chitinophagaceae</taxon>
        <taxon>Rurimicrobium</taxon>
    </lineage>
</organism>
<keyword evidence="4" id="KW-0949">S-adenosyl-L-methionine</keyword>
<evidence type="ECO:0000256" key="6">
    <source>
        <dbReference type="ARBA" id="ARBA00023004"/>
    </source>
</evidence>
<reference evidence="11" key="1">
    <citation type="journal article" date="2019" name="Int. J. Syst. Evol. Microbiol.">
        <title>The Global Catalogue of Microorganisms (GCM) 10K type strain sequencing project: providing services to taxonomists for standard genome sequencing and annotation.</title>
        <authorList>
            <consortium name="The Broad Institute Genomics Platform"/>
            <consortium name="The Broad Institute Genome Sequencing Center for Infectious Disease"/>
            <person name="Wu L."/>
            <person name="Ma J."/>
        </authorList>
    </citation>
    <scope>NUCLEOTIDE SEQUENCE [LARGE SCALE GENOMIC DNA]</scope>
    <source>
        <strain evidence="11">JCM 31921</strain>
    </source>
</reference>
<evidence type="ECO:0000259" key="9">
    <source>
        <dbReference type="PROSITE" id="PS51918"/>
    </source>
</evidence>
<dbReference type="SUPFAM" id="SSF102114">
    <property type="entry name" value="Radical SAM enzymes"/>
    <property type="match status" value="1"/>
</dbReference>
<evidence type="ECO:0000256" key="1">
    <source>
        <dbReference type="ARBA" id="ARBA00001966"/>
    </source>
</evidence>
<evidence type="ECO:0000256" key="4">
    <source>
        <dbReference type="ARBA" id="ARBA00022691"/>
    </source>
</evidence>
<dbReference type="Proteomes" id="UP001501410">
    <property type="component" value="Unassembled WGS sequence"/>
</dbReference>
<dbReference type="CDD" id="cd01335">
    <property type="entry name" value="Radical_SAM"/>
    <property type="match status" value="1"/>
</dbReference>
<comment type="cofactor">
    <cofactor evidence="1">
        <name>[4Fe-4S] cluster</name>
        <dbReference type="ChEBI" id="CHEBI:49883"/>
    </cofactor>
</comment>
<dbReference type="SFLD" id="SFLDG01123">
    <property type="entry name" value="methyltransferase_(Class_B)"/>
    <property type="match status" value="1"/>
</dbReference>
<evidence type="ECO:0000256" key="3">
    <source>
        <dbReference type="ARBA" id="ARBA00022679"/>
    </source>
</evidence>
<dbReference type="InterPro" id="IPR006158">
    <property type="entry name" value="Cobalamin-bd"/>
</dbReference>
<dbReference type="Gene3D" id="3.80.30.20">
    <property type="entry name" value="tm_1862 like domain"/>
    <property type="match status" value="1"/>
</dbReference>
<dbReference type="RefSeq" id="WP_344827641.1">
    <property type="nucleotide sequence ID" value="NZ_BAABEZ010000024.1"/>
</dbReference>
<sequence>MKRKVLFTHSYFLQFDPKQWEIMQPYAPLGTIYAAALLRENGYETALHDVMFLDRADTIEPVLQSFKPDVVVVYDDGFNYLTKMCLTNMREAAFDMARLAKQYGCTTVASSSDSTDHYLKYLDNGFDYVIAGEAEHTLLEWINHFFAAAPVDLKLIPGLIFRNGPDIVKTPKRPVITDLDTLPFPAWDLVDVDQYKNAWRKKHGYFSINFATTRGCPYKCNWCAKPIYGNRYNARTPEHVCNELKMLHDRYGFDHIWFCDDIFGLKPGWVKEFARLLKQASLRIRFKIQSRADLLLSDEQVQPLAEAGCETVWMGAESGSQKILDAMDKGTTIAQIAEATAQLRHHHIRTAFFLQFGYLGETKEDIRMTFDMLKQLTPDEIGVSVSYPLPGTRFYEKVKAELSKKTNWTDSDEMAVMFKGTYEPEFYKKLHRYAHTFYRKLQNDKKAKQLQLRALLKMPLYAFREFREKRILK</sequence>
<dbReference type="PROSITE" id="PS51918">
    <property type="entry name" value="RADICAL_SAM"/>
    <property type="match status" value="1"/>
</dbReference>
<keyword evidence="3" id="KW-0808">Transferase</keyword>
<name>A0ABP8MXD6_9BACT</name>
<keyword evidence="5" id="KW-0479">Metal-binding</keyword>
<comment type="caution">
    <text evidence="10">The sequence shown here is derived from an EMBL/GenBank/DDBJ whole genome shotgun (WGS) entry which is preliminary data.</text>
</comment>
<dbReference type="Gene3D" id="3.40.50.280">
    <property type="entry name" value="Cobalamin-binding domain"/>
    <property type="match status" value="1"/>
</dbReference>